<dbReference type="AlphaFoldDB" id="A0A967EB26"/>
<dbReference type="Proteomes" id="UP000744769">
    <property type="component" value="Unassembled WGS sequence"/>
</dbReference>
<dbReference type="Pfam" id="PF21531">
    <property type="entry name" value="Rv2175c_wHTH"/>
    <property type="match status" value="1"/>
</dbReference>
<proteinExistence type="predicted"/>
<gene>
    <name evidence="3" type="ORF">G9U51_13895</name>
</gene>
<dbReference type="InterPro" id="IPR048576">
    <property type="entry name" value="Rv2175c_wHTH"/>
</dbReference>
<dbReference type="RefSeq" id="WP_166197551.1">
    <property type="nucleotide sequence ID" value="NZ_JAAOIV010000011.1"/>
</dbReference>
<reference evidence="3" key="1">
    <citation type="submission" date="2020-03" db="EMBL/GenBank/DDBJ databases">
        <title>Draft sequencing of Calidifontibacter sp. DB0510.</title>
        <authorList>
            <person name="Kim D.-U."/>
        </authorList>
    </citation>
    <scope>NUCLEOTIDE SEQUENCE</scope>
    <source>
        <strain evidence="3">DB0510</strain>
    </source>
</reference>
<name>A0A967EB26_9MICO</name>
<organism evidence="3 4">
    <name type="scientific">Metallococcus carri</name>
    <dbReference type="NCBI Taxonomy" id="1656884"/>
    <lineage>
        <taxon>Bacteria</taxon>
        <taxon>Bacillati</taxon>
        <taxon>Actinomycetota</taxon>
        <taxon>Actinomycetes</taxon>
        <taxon>Micrococcales</taxon>
        <taxon>Dermacoccaceae</taxon>
        <taxon>Metallococcus</taxon>
    </lineage>
</organism>
<evidence type="ECO:0000259" key="2">
    <source>
        <dbReference type="Pfam" id="PF21531"/>
    </source>
</evidence>
<dbReference type="Pfam" id="PF18367">
    <property type="entry name" value="Rv2175c_C"/>
    <property type="match status" value="1"/>
</dbReference>
<evidence type="ECO:0000313" key="4">
    <source>
        <dbReference type="Proteomes" id="UP000744769"/>
    </source>
</evidence>
<dbReference type="InterPro" id="IPR041098">
    <property type="entry name" value="Rv2175c_C"/>
</dbReference>
<protein>
    <submittedName>
        <fullName evidence="3">Helix-turn-helix domain-containing protein</fullName>
    </submittedName>
</protein>
<accession>A0A967EB26</accession>
<evidence type="ECO:0000313" key="3">
    <source>
        <dbReference type="EMBL" id="NHN56865.1"/>
    </source>
</evidence>
<evidence type="ECO:0000259" key="1">
    <source>
        <dbReference type="Pfam" id="PF18367"/>
    </source>
</evidence>
<dbReference type="GO" id="GO:0003677">
    <property type="term" value="F:DNA binding"/>
    <property type="evidence" value="ECO:0007669"/>
    <property type="project" value="InterPro"/>
</dbReference>
<dbReference type="EMBL" id="JAAOIV010000011">
    <property type="protein sequence ID" value="NHN56865.1"/>
    <property type="molecule type" value="Genomic_DNA"/>
</dbReference>
<comment type="caution">
    <text evidence="3">The sequence shown here is derived from an EMBL/GenBank/DDBJ whole genome shotgun (WGS) entry which is preliminary data.</text>
</comment>
<feature type="domain" description="DNA-binding protein Rv2175c wHTH" evidence="2">
    <location>
        <begin position="17"/>
        <end position="60"/>
    </location>
</feature>
<feature type="domain" description="Rv2175c C-terminal" evidence="1">
    <location>
        <begin position="69"/>
        <end position="124"/>
    </location>
</feature>
<keyword evidence="4" id="KW-1185">Reference proteome</keyword>
<sequence length="125" mass="13417">MALLVVVNGLQTLVGSWMSIPEVADAIGVRQRDVRAMIDDGQLLAHRIGPNDALSIPAAFVREGQILPALLGTITVLADAGLSSEESLTWLFTPDETLPVVGSPMTMLQLGRKAEVRKRASELAW</sequence>